<evidence type="ECO:0000313" key="3">
    <source>
        <dbReference type="EMBL" id="SHM21389.1"/>
    </source>
</evidence>
<proteinExistence type="predicted"/>
<feature type="domain" description="XdhC- CoxI" evidence="1">
    <location>
        <begin position="15"/>
        <end position="76"/>
    </location>
</feature>
<evidence type="ECO:0000259" key="1">
    <source>
        <dbReference type="Pfam" id="PF02625"/>
    </source>
</evidence>
<dbReference type="InterPro" id="IPR027051">
    <property type="entry name" value="XdhC_Rossmann_dom"/>
</dbReference>
<feature type="domain" description="XdhC Rossmann" evidence="2">
    <location>
        <begin position="110"/>
        <end position="259"/>
    </location>
</feature>
<dbReference type="PANTHER" id="PTHR30388:SF6">
    <property type="entry name" value="XANTHINE DEHYDROGENASE SUBUNIT A-RELATED"/>
    <property type="match status" value="1"/>
</dbReference>
<reference evidence="3 4" key="1">
    <citation type="submission" date="2016-11" db="EMBL/GenBank/DDBJ databases">
        <authorList>
            <person name="Jaros S."/>
            <person name="Januszkiewicz K."/>
            <person name="Wedrychowicz H."/>
        </authorList>
    </citation>
    <scope>NUCLEOTIDE SEQUENCE [LARGE SCALE GENOMIC DNA]</scope>
    <source>
        <strain evidence="3 4">ACAM 12</strain>
    </source>
</reference>
<evidence type="ECO:0000259" key="2">
    <source>
        <dbReference type="Pfam" id="PF13478"/>
    </source>
</evidence>
<dbReference type="EMBL" id="LT670847">
    <property type="protein sequence ID" value="SHM21389.1"/>
    <property type="molecule type" value="Genomic_DNA"/>
</dbReference>
<dbReference type="InterPro" id="IPR003777">
    <property type="entry name" value="XdhC_CoxI"/>
</dbReference>
<protein>
    <submittedName>
        <fullName evidence="3">Molybdenum cofactor sulfurylase</fullName>
    </submittedName>
</protein>
<accession>A0A1M7GZT3</accession>
<dbReference type="Pfam" id="PF13478">
    <property type="entry name" value="XdhC_C"/>
    <property type="match status" value="1"/>
</dbReference>
<dbReference type="OrthoDB" id="61481at2"/>
<name>A0A1M7GZT3_9GAMM</name>
<dbReference type="InterPro" id="IPR014308">
    <property type="entry name" value="Xanthine_DH_XdhC"/>
</dbReference>
<keyword evidence="4" id="KW-1185">Reference proteome</keyword>
<dbReference type="Proteomes" id="UP000190911">
    <property type="component" value="Chromosome I"/>
</dbReference>
<dbReference type="PANTHER" id="PTHR30388">
    <property type="entry name" value="ALDEHYDE OXIDOREDUCTASE MOLYBDENUM COFACTOR ASSEMBLY PROTEIN"/>
    <property type="match status" value="1"/>
</dbReference>
<dbReference type="RefSeq" id="WP_079553026.1">
    <property type="nucleotide sequence ID" value="NZ_LT670847.1"/>
</dbReference>
<dbReference type="Gene3D" id="3.40.50.720">
    <property type="entry name" value="NAD(P)-binding Rossmann-like Domain"/>
    <property type="match status" value="1"/>
</dbReference>
<dbReference type="NCBIfam" id="TIGR02964">
    <property type="entry name" value="xanthine_xdhC"/>
    <property type="match status" value="1"/>
</dbReference>
<dbReference type="InParanoid" id="A0A1M7GZT3"/>
<dbReference type="STRING" id="29571.SAMN05878437_1804"/>
<dbReference type="InterPro" id="IPR052698">
    <property type="entry name" value="MoCofactor_Util/Proc"/>
</dbReference>
<organism evidence="3 4">
    <name type="scientific">Vreelandella subglaciescola</name>
    <dbReference type="NCBI Taxonomy" id="29571"/>
    <lineage>
        <taxon>Bacteria</taxon>
        <taxon>Pseudomonadati</taxon>
        <taxon>Pseudomonadota</taxon>
        <taxon>Gammaproteobacteria</taxon>
        <taxon>Oceanospirillales</taxon>
        <taxon>Halomonadaceae</taxon>
        <taxon>Vreelandella</taxon>
    </lineage>
</organism>
<evidence type="ECO:0000313" key="4">
    <source>
        <dbReference type="Proteomes" id="UP000190911"/>
    </source>
</evidence>
<dbReference type="AlphaFoldDB" id="A0A1M7GZT3"/>
<dbReference type="Pfam" id="PF02625">
    <property type="entry name" value="XdhC_CoxI"/>
    <property type="match status" value="1"/>
</dbReference>
<gene>
    <name evidence="3" type="ORF">SAMN05878437_1804</name>
</gene>
<sequence>MNRSDVWHSALDRLQREARPHALASVVGVAGSTPREPGAKMVITGEAIHDTLGGGNFELQVIEAARDALARGESGTRLEAFPLGGRSGQCCGGYVHVLLELYAGAEMRVALFGAGNVGRELAGLLAPLPWQLLWFDSREDAFPDAPGSDRQQRRRIMPGTGGEPDMASAVAGLPSGCHALVMTQDHGEDRAIVDALLKRGDCASIGLIGSRSKWASFRRRLQDAGHDDAALKQVRCPIGVAGAHGKRPYEIALAVTAELLTFKPADAHPDRRGVAPETLRAAFHPVAPGPQKQRA</sequence>